<evidence type="ECO:0000313" key="2">
    <source>
        <dbReference type="Proteomes" id="UP000185655"/>
    </source>
</evidence>
<dbReference type="RefSeq" id="WP_031365872.1">
    <property type="nucleotide sequence ID" value="NZ_FPKS01000005.1"/>
</dbReference>
<reference evidence="1 2" key="1">
    <citation type="submission" date="2016-11" db="EMBL/GenBank/DDBJ databases">
        <authorList>
            <person name="Jaros S."/>
            <person name="Januszkiewicz K."/>
            <person name="Wedrychowicz H."/>
        </authorList>
    </citation>
    <scope>NUCLEOTIDE SEQUENCE [LARGE SCALE GENOMIC DNA]</scope>
    <source>
        <strain evidence="1 2">DSM 22330</strain>
    </source>
</reference>
<protein>
    <submittedName>
        <fullName evidence="1">Uncharacterized protein</fullName>
    </submittedName>
</protein>
<sequence length="139" mass="15480">MRKLKITLLGGFILCIGLSLFLVSSKKEDTKDLKLGINRPSVSKTSKKETIDENVKVESSIAKEETSTVKEVTTAEEKKNIAEFKKDIISNGVYINLNGSLELVTESNLKDLEKKIKNPVIYDMSKDGKMIKVIADSEE</sequence>
<accession>A0A1K2HC94</accession>
<evidence type="ECO:0000313" key="1">
    <source>
        <dbReference type="EMBL" id="SFZ74448.1"/>
    </source>
</evidence>
<dbReference type="AlphaFoldDB" id="A0A1K2HC94"/>
<dbReference type="EMBL" id="FPKS01000005">
    <property type="protein sequence ID" value="SFZ74448.1"/>
    <property type="molecule type" value="Genomic_DNA"/>
</dbReference>
<dbReference type="Proteomes" id="UP000185655">
    <property type="component" value="Unassembled WGS sequence"/>
</dbReference>
<name>A0A1K2HC94_9LACT</name>
<proteinExistence type="predicted"/>
<dbReference type="OrthoDB" id="2245993at2"/>
<dbReference type="STRING" id="1122154.SAMN02746068_01255"/>
<organism evidence="1 2">
    <name type="scientific">Pseudolactococcus chungangensis CAU 28 = DSM 22330</name>
    <dbReference type="NCBI Taxonomy" id="1122154"/>
    <lineage>
        <taxon>Bacteria</taxon>
        <taxon>Bacillati</taxon>
        <taxon>Bacillota</taxon>
        <taxon>Bacilli</taxon>
        <taxon>Lactobacillales</taxon>
        <taxon>Streptococcaceae</taxon>
        <taxon>Pseudolactococcus</taxon>
    </lineage>
</organism>
<gene>
    <name evidence="1" type="ORF">SAMN02746068_01255</name>
</gene>